<keyword evidence="8 9" id="KW-0472">Membrane</keyword>
<keyword evidence="7 9" id="KW-0333">Golgi apparatus</keyword>
<evidence type="ECO:0000313" key="11">
    <source>
        <dbReference type="EMBL" id="PNR40745.1"/>
    </source>
</evidence>
<protein>
    <recommendedName>
        <fullName evidence="9">Golgi SNAP receptor complex member 1</fullName>
    </recommendedName>
</protein>
<name>A9U109_PHYPA</name>
<comment type="subcellular location">
    <subcellularLocation>
        <location evidence="1">Golgi apparatus membrane</location>
        <topology evidence="1">Single-pass type IV membrane protein</topology>
    </subcellularLocation>
</comment>
<dbReference type="GO" id="GO:0005801">
    <property type="term" value="C:cis-Golgi network"/>
    <property type="evidence" value="ECO:0007669"/>
    <property type="project" value="InterPro"/>
</dbReference>
<dbReference type="Proteomes" id="UP000006727">
    <property type="component" value="Chromosome 14"/>
</dbReference>
<dbReference type="RefSeq" id="XP_024393684.1">
    <property type="nucleotide sequence ID" value="XM_024537916.2"/>
</dbReference>
<comment type="subunit">
    <text evidence="9">Component of several multiprotein Golgi SNARE complexes.</text>
</comment>
<dbReference type="OrthoDB" id="422156at2759"/>
<evidence type="ECO:0000256" key="9">
    <source>
        <dbReference type="PIRNR" id="PIRNR027109"/>
    </source>
</evidence>
<keyword evidence="6 10" id="KW-1133">Transmembrane helix</keyword>
<dbReference type="PANTHER" id="PTHR21094">
    <property type="entry name" value="GOS-28 SNARE- RELATED"/>
    <property type="match status" value="1"/>
</dbReference>
<reference evidence="12" key="3">
    <citation type="submission" date="2020-12" db="UniProtKB">
        <authorList>
            <consortium name="EnsemblPlants"/>
        </authorList>
    </citation>
    <scope>IDENTIFICATION</scope>
</reference>
<organism evidence="11">
    <name type="scientific">Physcomitrium patens</name>
    <name type="common">Spreading-leaved earth moss</name>
    <name type="synonym">Physcomitrella patens</name>
    <dbReference type="NCBI Taxonomy" id="3218"/>
    <lineage>
        <taxon>Eukaryota</taxon>
        <taxon>Viridiplantae</taxon>
        <taxon>Streptophyta</taxon>
        <taxon>Embryophyta</taxon>
        <taxon>Bryophyta</taxon>
        <taxon>Bryophytina</taxon>
        <taxon>Bryopsida</taxon>
        <taxon>Funariidae</taxon>
        <taxon>Funariales</taxon>
        <taxon>Funariaceae</taxon>
        <taxon>Physcomitrium</taxon>
    </lineage>
</organism>
<dbReference type="GO" id="GO:0048219">
    <property type="term" value="P:inter-Golgi cisterna vesicle-mediated transport"/>
    <property type="evidence" value="ECO:0000318"/>
    <property type="project" value="GO_Central"/>
</dbReference>
<dbReference type="EnsemblPlants" id="Pp3c14_7230V3.1">
    <property type="protein sequence ID" value="Pp3c14_7230V3.1"/>
    <property type="gene ID" value="Pp3c14_7230"/>
</dbReference>
<dbReference type="GO" id="GO:0000139">
    <property type="term" value="C:Golgi membrane"/>
    <property type="evidence" value="ECO:0000318"/>
    <property type="project" value="GO_Central"/>
</dbReference>
<evidence type="ECO:0000313" key="12">
    <source>
        <dbReference type="EnsemblPlants" id="Pp3c14_7230V3.1"/>
    </source>
</evidence>
<dbReference type="GeneID" id="112291001"/>
<evidence type="ECO:0000256" key="8">
    <source>
        <dbReference type="ARBA" id="ARBA00023136"/>
    </source>
</evidence>
<dbReference type="Gramene" id="Pp3c14_7230V3.2">
    <property type="protein sequence ID" value="Pp3c14_7230V3.2"/>
    <property type="gene ID" value="Pp3c14_7230"/>
</dbReference>
<gene>
    <name evidence="12" type="primary">LOC112291001</name>
    <name evidence="11" type="ORF">PHYPA_018148</name>
</gene>
<sequence>MAMALGAGWTPDAGSVGWDELRKQARRLESELDVKLASFQRGQNAPAVDGQTDGNEVEIERLLQHLNDVNVRMQNWVSDAGSDVLSHTLVRHQNILHELSQEFARIRVTANANRERAQLLQHFGGTGESKGFLDDRGNGLQSLFREQANINRSTAQIDSVIGHAQETYTALRYQRSTFRDITSKIGAISTRMPSVNKVLTAIRRRKSRDTFIVGAVTVFCLVMLLLYWVAK</sequence>
<dbReference type="GO" id="GO:0015031">
    <property type="term" value="P:protein transport"/>
    <property type="evidence" value="ECO:0007669"/>
    <property type="project" value="UniProtKB-KW"/>
</dbReference>
<reference evidence="11 13" key="1">
    <citation type="journal article" date="2008" name="Science">
        <title>The Physcomitrella genome reveals evolutionary insights into the conquest of land by plants.</title>
        <authorList>
            <person name="Rensing S."/>
            <person name="Lang D."/>
            <person name="Zimmer A."/>
            <person name="Terry A."/>
            <person name="Salamov A."/>
            <person name="Shapiro H."/>
            <person name="Nishiyama T."/>
            <person name="Perroud P.-F."/>
            <person name="Lindquist E."/>
            <person name="Kamisugi Y."/>
            <person name="Tanahashi T."/>
            <person name="Sakakibara K."/>
            <person name="Fujita T."/>
            <person name="Oishi K."/>
            <person name="Shin-I T."/>
            <person name="Kuroki Y."/>
            <person name="Toyoda A."/>
            <person name="Suzuki Y."/>
            <person name="Hashimoto A."/>
            <person name="Yamaguchi K."/>
            <person name="Sugano A."/>
            <person name="Kohara Y."/>
            <person name="Fujiyama A."/>
            <person name="Anterola A."/>
            <person name="Aoki S."/>
            <person name="Ashton N."/>
            <person name="Barbazuk W.B."/>
            <person name="Barker E."/>
            <person name="Bennetzen J."/>
            <person name="Bezanilla M."/>
            <person name="Blankenship R."/>
            <person name="Cho S.H."/>
            <person name="Dutcher S."/>
            <person name="Estelle M."/>
            <person name="Fawcett J.A."/>
            <person name="Gundlach H."/>
            <person name="Hanada K."/>
            <person name="Heyl A."/>
            <person name="Hicks K.A."/>
            <person name="Hugh J."/>
            <person name="Lohr M."/>
            <person name="Mayer K."/>
            <person name="Melkozernov A."/>
            <person name="Murata T."/>
            <person name="Nelson D."/>
            <person name="Pils B."/>
            <person name="Prigge M."/>
            <person name="Reiss B."/>
            <person name="Renner T."/>
            <person name="Rombauts S."/>
            <person name="Rushton P."/>
            <person name="Sanderfoot A."/>
            <person name="Schween G."/>
            <person name="Shiu S.-H."/>
            <person name="Stueber K."/>
            <person name="Theodoulou F.L."/>
            <person name="Tu H."/>
            <person name="Van de Peer Y."/>
            <person name="Verrier P.J."/>
            <person name="Waters E."/>
            <person name="Wood A."/>
            <person name="Yang L."/>
            <person name="Cove D."/>
            <person name="Cuming A."/>
            <person name="Hasebe M."/>
            <person name="Lucas S."/>
            <person name="Mishler D.B."/>
            <person name="Reski R."/>
            <person name="Grigoriev I."/>
            <person name="Quatrano R.S."/>
            <person name="Boore J.L."/>
        </authorList>
    </citation>
    <scope>NUCLEOTIDE SEQUENCE [LARGE SCALE GENOMIC DNA]</scope>
    <source>
        <strain evidence="12 13">cv. Gransden 2004</strain>
    </source>
</reference>
<evidence type="ECO:0000256" key="6">
    <source>
        <dbReference type="ARBA" id="ARBA00022989"/>
    </source>
</evidence>
<dbReference type="AlphaFoldDB" id="A9U109"/>
<dbReference type="HOGENOM" id="CLU_078034_2_1_1"/>
<evidence type="ECO:0000256" key="10">
    <source>
        <dbReference type="SAM" id="Phobius"/>
    </source>
</evidence>
<keyword evidence="9" id="KW-0931">ER-Golgi transport</keyword>
<comment type="function">
    <text evidence="9">Involved in transport from the ER to the Golgi apparatus as well as in intra-Golgi transport. It belongs to a super-family of proteins called t-SNAREs or soluble NSF (N-ethylmaleimide-sensitive factor) attachment protein receptor.</text>
</comment>
<dbReference type="Pfam" id="PF12352">
    <property type="entry name" value="V-SNARE_C"/>
    <property type="match status" value="1"/>
</dbReference>
<dbReference type="PANTHER" id="PTHR21094:SF0">
    <property type="entry name" value="GOLGI SNAP RECEPTOR COMPLEX MEMBER 1-1"/>
    <property type="match status" value="1"/>
</dbReference>
<dbReference type="STRING" id="3218.A9U109"/>
<dbReference type="InterPro" id="IPR023601">
    <property type="entry name" value="Golgi_SNAP_su1"/>
</dbReference>
<keyword evidence="5 9" id="KW-0653">Protein transport</keyword>
<dbReference type="OMA" id="YLEARIM"/>
<comment type="similarity">
    <text evidence="2 9">Belongs to the GOSR1 family.</text>
</comment>
<reference evidence="11 13" key="2">
    <citation type="journal article" date="2018" name="Plant J.">
        <title>The Physcomitrella patens chromosome-scale assembly reveals moss genome structure and evolution.</title>
        <authorList>
            <person name="Lang D."/>
            <person name="Ullrich K.K."/>
            <person name="Murat F."/>
            <person name="Fuchs J."/>
            <person name="Jenkins J."/>
            <person name="Haas F.B."/>
            <person name="Piednoel M."/>
            <person name="Gundlach H."/>
            <person name="Van Bel M."/>
            <person name="Meyberg R."/>
            <person name="Vives C."/>
            <person name="Morata J."/>
            <person name="Symeonidi A."/>
            <person name="Hiss M."/>
            <person name="Muchero W."/>
            <person name="Kamisugi Y."/>
            <person name="Saleh O."/>
            <person name="Blanc G."/>
            <person name="Decker E.L."/>
            <person name="van Gessel N."/>
            <person name="Grimwood J."/>
            <person name="Hayes R.D."/>
            <person name="Graham S.W."/>
            <person name="Gunter L.E."/>
            <person name="McDaniel S.F."/>
            <person name="Hoernstein S.N.W."/>
            <person name="Larsson A."/>
            <person name="Li F.W."/>
            <person name="Perroud P.F."/>
            <person name="Phillips J."/>
            <person name="Ranjan P."/>
            <person name="Rokshar D.S."/>
            <person name="Rothfels C.J."/>
            <person name="Schneider L."/>
            <person name="Shu S."/>
            <person name="Stevenson D.W."/>
            <person name="Thummler F."/>
            <person name="Tillich M."/>
            <person name="Villarreal Aguilar J.C."/>
            <person name="Widiez T."/>
            <person name="Wong G.K."/>
            <person name="Wymore A."/>
            <person name="Zhang Y."/>
            <person name="Zimmer A.D."/>
            <person name="Quatrano R.S."/>
            <person name="Mayer K.F.X."/>
            <person name="Goodstein D."/>
            <person name="Casacuberta J.M."/>
            <person name="Vandepoele K."/>
            <person name="Reski R."/>
            <person name="Cuming A.C."/>
            <person name="Tuskan G.A."/>
            <person name="Maumus F."/>
            <person name="Salse J."/>
            <person name="Schmutz J."/>
            <person name="Rensing S.A."/>
        </authorList>
    </citation>
    <scope>NUCLEOTIDE SEQUENCE [LARGE SCALE GENOMIC DNA]</scope>
    <source>
        <strain evidence="12 13">cv. Gransden 2004</strain>
    </source>
</reference>
<dbReference type="PIRSF" id="PIRSF027109">
    <property type="entry name" value="Golgi_SNARE"/>
    <property type="match status" value="1"/>
</dbReference>
<feature type="transmembrane region" description="Helical" evidence="10">
    <location>
        <begin position="211"/>
        <end position="230"/>
    </location>
</feature>
<dbReference type="GO" id="GO:0006906">
    <property type="term" value="P:vesicle fusion"/>
    <property type="evidence" value="ECO:0000318"/>
    <property type="project" value="GO_Central"/>
</dbReference>
<dbReference type="GO" id="GO:0005797">
    <property type="term" value="C:Golgi medial cisterna"/>
    <property type="evidence" value="ECO:0000318"/>
    <property type="project" value="GO_Central"/>
</dbReference>
<dbReference type="eggNOG" id="KOG3208">
    <property type="taxonomic scope" value="Eukaryota"/>
</dbReference>
<dbReference type="PaxDb" id="3218-PP1S409_48V6.1"/>
<dbReference type="EMBL" id="ABEU02000014">
    <property type="protein sequence ID" value="PNR40745.1"/>
    <property type="molecule type" value="Genomic_DNA"/>
</dbReference>
<proteinExistence type="inferred from homology"/>
<accession>A9U109</accession>
<evidence type="ECO:0000256" key="3">
    <source>
        <dbReference type="ARBA" id="ARBA00022448"/>
    </source>
</evidence>
<evidence type="ECO:0000256" key="1">
    <source>
        <dbReference type="ARBA" id="ARBA00004409"/>
    </source>
</evidence>
<evidence type="ECO:0000256" key="7">
    <source>
        <dbReference type="ARBA" id="ARBA00023034"/>
    </source>
</evidence>
<dbReference type="GO" id="GO:0006888">
    <property type="term" value="P:endoplasmic reticulum to Golgi vesicle-mediated transport"/>
    <property type="evidence" value="ECO:0000318"/>
    <property type="project" value="GO_Central"/>
</dbReference>
<keyword evidence="13" id="KW-1185">Reference proteome</keyword>
<evidence type="ECO:0000256" key="4">
    <source>
        <dbReference type="ARBA" id="ARBA00022692"/>
    </source>
</evidence>
<dbReference type="EnsemblPlants" id="Pp3c14_7230V3.2">
    <property type="protein sequence ID" value="Pp3c14_7230V3.2"/>
    <property type="gene ID" value="Pp3c14_7230"/>
</dbReference>
<evidence type="ECO:0000313" key="13">
    <source>
        <dbReference type="Proteomes" id="UP000006727"/>
    </source>
</evidence>
<keyword evidence="4 10" id="KW-0812">Transmembrane</keyword>
<evidence type="ECO:0000256" key="2">
    <source>
        <dbReference type="ARBA" id="ARBA00008473"/>
    </source>
</evidence>
<dbReference type="GO" id="GO:0031201">
    <property type="term" value="C:SNARE complex"/>
    <property type="evidence" value="ECO:0000318"/>
    <property type="project" value="GO_Central"/>
</dbReference>
<dbReference type="Gramene" id="Pp3c14_7230V3.1">
    <property type="protein sequence ID" value="Pp3c14_7230V3.1"/>
    <property type="gene ID" value="Pp3c14_7230"/>
</dbReference>
<dbReference type="GO" id="GO:0005484">
    <property type="term" value="F:SNAP receptor activity"/>
    <property type="evidence" value="ECO:0000318"/>
    <property type="project" value="GO_Central"/>
</dbReference>
<keyword evidence="3 9" id="KW-0813">Transport</keyword>
<evidence type="ECO:0000256" key="5">
    <source>
        <dbReference type="ARBA" id="ARBA00022927"/>
    </source>
</evidence>